<name>A0AAP5TB02_9LACO</name>
<gene>
    <name evidence="4" type="ORF">GA842_00310</name>
</gene>
<dbReference type="PROSITE" id="PS50977">
    <property type="entry name" value="HTH_TETR_2"/>
    <property type="match status" value="1"/>
</dbReference>
<evidence type="ECO:0000313" key="5">
    <source>
        <dbReference type="Proteomes" id="UP001275867"/>
    </source>
</evidence>
<dbReference type="AlphaFoldDB" id="A0AAP5TB02"/>
<dbReference type="InterPro" id="IPR001647">
    <property type="entry name" value="HTH_TetR"/>
</dbReference>
<feature type="DNA-binding region" description="H-T-H motif" evidence="2">
    <location>
        <begin position="42"/>
        <end position="61"/>
    </location>
</feature>
<sequence>MDLKLGAKNMSSELDPRIMKTKQQLKRALIKLLSKQSTQSLSIQQITETAEITRGTFYLHYHDKQDFIQTIVNDFVTDFFQCALVDAKSSLNEKMVVSEHTVHAFSLGKGFKYMADNYQVFMVLFGLVGENNFTEKIKLGFHHYLDTFFESLELKENLQSANIKVEADFVIAGLLGIMQEWLSGGGVYSPRFVSNKMYNLIRTKSTAVVGVSDFFVK</sequence>
<dbReference type="EMBL" id="WERX01000001">
    <property type="protein sequence ID" value="MDV7693341.1"/>
    <property type="molecule type" value="Genomic_DNA"/>
</dbReference>
<dbReference type="Pfam" id="PF14278">
    <property type="entry name" value="TetR_C_8"/>
    <property type="match status" value="1"/>
</dbReference>
<accession>A0AAP5TB02</accession>
<dbReference type="SUPFAM" id="SSF46689">
    <property type="entry name" value="Homeodomain-like"/>
    <property type="match status" value="1"/>
</dbReference>
<dbReference type="PANTHER" id="PTHR43479:SF7">
    <property type="entry name" value="TETR-FAMILY TRANSCRIPTIONAL REGULATOR"/>
    <property type="match status" value="1"/>
</dbReference>
<reference evidence="4" key="1">
    <citation type="submission" date="2019-10" db="EMBL/GenBank/DDBJ databases">
        <title>Malate fermentation in French cider.</title>
        <authorList>
            <person name="Cousin F.J."/>
            <person name="Medina Fernandez S."/>
            <person name="Misery B."/>
            <person name="Laplace J.-M."/>
            <person name="Cretenet M."/>
        </authorList>
    </citation>
    <scope>NUCLEOTIDE SEQUENCE</scope>
    <source>
        <strain evidence="4">UCMA15901</strain>
    </source>
</reference>
<evidence type="ECO:0000259" key="3">
    <source>
        <dbReference type="PROSITE" id="PS50977"/>
    </source>
</evidence>
<protein>
    <submittedName>
        <fullName evidence="4">TetR family transcriptional regulator</fullName>
    </submittedName>
</protein>
<dbReference type="InterPro" id="IPR009057">
    <property type="entry name" value="Homeodomain-like_sf"/>
</dbReference>
<comment type="caution">
    <text evidence="4">The sequence shown here is derived from an EMBL/GenBank/DDBJ whole genome shotgun (WGS) entry which is preliminary data.</text>
</comment>
<dbReference type="Proteomes" id="UP001275867">
    <property type="component" value="Unassembled WGS sequence"/>
</dbReference>
<dbReference type="InterPro" id="IPR050624">
    <property type="entry name" value="HTH-type_Tx_Regulator"/>
</dbReference>
<evidence type="ECO:0000313" key="4">
    <source>
        <dbReference type="EMBL" id="MDV7693341.1"/>
    </source>
</evidence>
<organism evidence="4 5">
    <name type="scientific">Pediococcus parvulus</name>
    <dbReference type="NCBI Taxonomy" id="54062"/>
    <lineage>
        <taxon>Bacteria</taxon>
        <taxon>Bacillati</taxon>
        <taxon>Bacillota</taxon>
        <taxon>Bacilli</taxon>
        <taxon>Lactobacillales</taxon>
        <taxon>Lactobacillaceae</taxon>
        <taxon>Pediococcus</taxon>
    </lineage>
</organism>
<feature type="domain" description="HTH tetR-type" evidence="3">
    <location>
        <begin position="19"/>
        <end position="79"/>
    </location>
</feature>
<evidence type="ECO:0000256" key="2">
    <source>
        <dbReference type="PROSITE-ProRule" id="PRU00335"/>
    </source>
</evidence>
<dbReference type="PANTHER" id="PTHR43479">
    <property type="entry name" value="ACREF/ENVCD OPERON REPRESSOR-RELATED"/>
    <property type="match status" value="1"/>
</dbReference>
<proteinExistence type="predicted"/>
<keyword evidence="1 2" id="KW-0238">DNA-binding</keyword>
<dbReference type="InterPro" id="IPR039532">
    <property type="entry name" value="TetR_C_Firmicutes"/>
</dbReference>
<dbReference type="Pfam" id="PF00440">
    <property type="entry name" value="TetR_N"/>
    <property type="match status" value="1"/>
</dbReference>
<dbReference type="GO" id="GO:0003677">
    <property type="term" value="F:DNA binding"/>
    <property type="evidence" value="ECO:0007669"/>
    <property type="project" value="UniProtKB-UniRule"/>
</dbReference>
<dbReference type="Gene3D" id="1.10.357.10">
    <property type="entry name" value="Tetracycline Repressor, domain 2"/>
    <property type="match status" value="1"/>
</dbReference>
<evidence type="ECO:0000256" key="1">
    <source>
        <dbReference type="ARBA" id="ARBA00023125"/>
    </source>
</evidence>